<organism evidence="1 2">
    <name type="scientific">Aeromonas phage PX29</name>
    <dbReference type="NCBI Taxonomy" id="926067"/>
    <lineage>
        <taxon>Viruses</taxon>
        <taxon>Duplodnaviria</taxon>
        <taxon>Heunggongvirae</taxon>
        <taxon>Uroviricota</taxon>
        <taxon>Caudoviricetes</taxon>
        <taxon>Pantevenvirales</taxon>
        <taxon>Straboviridae</taxon>
        <taxon>Angelvirus</taxon>
        <taxon>Angelvirus px29</taxon>
    </lineage>
</organism>
<dbReference type="GeneID" id="18560217"/>
<dbReference type="KEGG" id="vg:18560217"/>
<dbReference type="RefSeq" id="YP_009011722.1">
    <property type="nucleotide sequence ID" value="NC_023688.1"/>
</dbReference>
<reference evidence="1 2" key="1">
    <citation type="journal article" date="2010" name="Virol. J.">
        <title>Genomes of the T4-related bacteriophages as windows on microbial genome evolution.</title>
        <authorList>
            <person name="Petrov V.M."/>
            <person name="Ratnayaka S."/>
            <person name="Nolan J.M."/>
            <person name="Miller E.S."/>
            <person name="Karam J.D."/>
        </authorList>
    </citation>
    <scope>NUCLEOTIDE SEQUENCE [LARGE SCALE GENOMIC DNA]</scope>
</reference>
<evidence type="ECO:0000313" key="2">
    <source>
        <dbReference type="Proteomes" id="UP000008726"/>
    </source>
</evidence>
<dbReference type="OrthoDB" id="38993at10239"/>
<keyword evidence="2" id="KW-1185">Reference proteome</keyword>
<protein>
    <submittedName>
        <fullName evidence="1">Uncharacterized protein</fullName>
    </submittedName>
</protein>
<dbReference type="Proteomes" id="UP000008726">
    <property type="component" value="Segment"/>
</dbReference>
<sequence>MHVQISYEVCYQLLHKMSMMSREQWNEFDNKQRMKMESLKSKLDIFKRVCYLSADTKSTFPIYIDDMPLVLEILKK</sequence>
<evidence type="ECO:0000313" key="1">
    <source>
        <dbReference type="EMBL" id="ADQ53012.1"/>
    </source>
</evidence>
<proteinExistence type="predicted"/>
<dbReference type="EMBL" id="GU396103">
    <property type="protein sequence ID" value="ADQ53012.1"/>
    <property type="molecule type" value="Genomic_DNA"/>
</dbReference>
<name>E5DQM6_9CAUD</name>
<accession>E5DQM6</accession>
<gene>
    <name evidence="1" type="ORF">PX29p293</name>
</gene>